<accession>A0A5C6E0D6</accession>
<dbReference type="RefSeq" id="WP_146524426.1">
    <property type="nucleotide sequence ID" value="NZ_SJPV01000001.1"/>
</dbReference>
<name>A0A5C6E0D6_9BACT</name>
<feature type="domain" description="Serine aminopeptidase S33" evidence="2">
    <location>
        <begin position="72"/>
        <end position="181"/>
    </location>
</feature>
<sequence length="298" mass="32032">MNRQRIRQLLFVVCAISGIAFAGTVWFVAGALVAPSNHAVGPPPSGYRIESTTIPSGSGSSLAAWFVPCENATATVILLHPIRGDRRSMLGRAMLLHDVGYATLLIDLQGHGESLGDNITAGYRERLDAVAAVAFARSRNPNHRIGLIGCSLGGAAALLASPLDLDALVLESVYPTISEAVHNRVSMRLGALSYFLTPALLVQLNPRLGVLPSQLRPIDHIENAGCPILVAGGDCDAHTTLSETQRLFDAAREPKQLVVFEGVAHNDLLTANREKYQEIVAFLNAHLRIKGMEHKRTQ</sequence>
<keyword evidence="4" id="KW-1185">Reference proteome</keyword>
<evidence type="ECO:0000313" key="3">
    <source>
        <dbReference type="EMBL" id="TWU42342.1"/>
    </source>
</evidence>
<dbReference type="GO" id="GO:0016787">
    <property type="term" value="F:hydrolase activity"/>
    <property type="evidence" value="ECO:0007669"/>
    <property type="project" value="UniProtKB-KW"/>
</dbReference>
<organism evidence="3 4">
    <name type="scientific">Novipirellula artificiosorum</name>
    <dbReference type="NCBI Taxonomy" id="2528016"/>
    <lineage>
        <taxon>Bacteria</taxon>
        <taxon>Pseudomonadati</taxon>
        <taxon>Planctomycetota</taxon>
        <taxon>Planctomycetia</taxon>
        <taxon>Pirellulales</taxon>
        <taxon>Pirellulaceae</taxon>
        <taxon>Novipirellula</taxon>
    </lineage>
</organism>
<evidence type="ECO:0000259" key="2">
    <source>
        <dbReference type="Pfam" id="PF12146"/>
    </source>
</evidence>
<keyword evidence="1" id="KW-0812">Transmembrane</keyword>
<gene>
    <name evidence="3" type="ORF">Poly41_06390</name>
</gene>
<dbReference type="EMBL" id="SJPV01000001">
    <property type="protein sequence ID" value="TWU42342.1"/>
    <property type="molecule type" value="Genomic_DNA"/>
</dbReference>
<dbReference type="InterPro" id="IPR052920">
    <property type="entry name" value="DNA-binding_regulatory"/>
</dbReference>
<dbReference type="PANTHER" id="PTHR43358:SF4">
    <property type="entry name" value="ALPHA_BETA HYDROLASE FOLD-1 DOMAIN-CONTAINING PROTEIN"/>
    <property type="match status" value="1"/>
</dbReference>
<comment type="caution">
    <text evidence="3">The sequence shown here is derived from an EMBL/GenBank/DDBJ whole genome shotgun (WGS) entry which is preliminary data.</text>
</comment>
<dbReference type="Proteomes" id="UP000319143">
    <property type="component" value="Unassembled WGS sequence"/>
</dbReference>
<protein>
    <submittedName>
        <fullName evidence="3">Alpha/beta hydrolase family protein</fullName>
    </submittedName>
</protein>
<proteinExistence type="predicted"/>
<evidence type="ECO:0000256" key="1">
    <source>
        <dbReference type="SAM" id="Phobius"/>
    </source>
</evidence>
<dbReference type="Gene3D" id="3.40.50.1820">
    <property type="entry name" value="alpha/beta hydrolase"/>
    <property type="match status" value="1"/>
</dbReference>
<dbReference type="Pfam" id="PF12146">
    <property type="entry name" value="Hydrolase_4"/>
    <property type="match status" value="1"/>
</dbReference>
<keyword evidence="1" id="KW-1133">Transmembrane helix</keyword>
<evidence type="ECO:0000313" key="4">
    <source>
        <dbReference type="Proteomes" id="UP000319143"/>
    </source>
</evidence>
<dbReference type="OrthoDB" id="9776685at2"/>
<dbReference type="PANTHER" id="PTHR43358">
    <property type="entry name" value="ALPHA/BETA-HYDROLASE"/>
    <property type="match status" value="1"/>
</dbReference>
<reference evidence="3 4" key="1">
    <citation type="submission" date="2019-02" db="EMBL/GenBank/DDBJ databases">
        <title>Deep-cultivation of Planctomycetes and their phenomic and genomic characterization uncovers novel biology.</title>
        <authorList>
            <person name="Wiegand S."/>
            <person name="Jogler M."/>
            <person name="Boedeker C."/>
            <person name="Pinto D."/>
            <person name="Vollmers J."/>
            <person name="Rivas-Marin E."/>
            <person name="Kohn T."/>
            <person name="Peeters S.H."/>
            <person name="Heuer A."/>
            <person name="Rast P."/>
            <person name="Oberbeckmann S."/>
            <person name="Bunk B."/>
            <person name="Jeske O."/>
            <person name="Meyerdierks A."/>
            <person name="Storesund J.E."/>
            <person name="Kallscheuer N."/>
            <person name="Luecker S."/>
            <person name="Lage O.M."/>
            <person name="Pohl T."/>
            <person name="Merkel B.J."/>
            <person name="Hornburger P."/>
            <person name="Mueller R.-W."/>
            <person name="Bruemmer F."/>
            <person name="Labrenz M."/>
            <person name="Spormann A.M."/>
            <person name="Op Den Camp H."/>
            <person name="Overmann J."/>
            <person name="Amann R."/>
            <person name="Jetten M.S.M."/>
            <person name="Mascher T."/>
            <person name="Medema M.H."/>
            <person name="Devos D.P."/>
            <person name="Kaster A.-K."/>
            <person name="Ovreas L."/>
            <person name="Rohde M."/>
            <person name="Galperin M.Y."/>
            <person name="Jogler C."/>
        </authorList>
    </citation>
    <scope>NUCLEOTIDE SEQUENCE [LARGE SCALE GENOMIC DNA]</scope>
    <source>
        <strain evidence="3 4">Poly41</strain>
    </source>
</reference>
<feature type="transmembrane region" description="Helical" evidence="1">
    <location>
        <begin position="9"/>
        <end position="34"/>
    </location>
</feature>
<keyword evidence="3" id="KW-0378">Hydrolase</keyword>
<dbReference type="InterPro" id="IPR029058">
    <property type="entry name" value="AB_hydrolase_fold"/>
</dbReference>
<keyword evidence="1" id="KW-0472">Membrane</keyword>
<dbReference type="InterPro" id="IPR022742">
    <property type="entry name" value="Hydrolase_4"/>
</dbReference>
<dbReference type="SUPFAM" id="SSF53474">
    <property type="entry name" value="alpha/beta-Hydrolases"/>
    <property type="match status" value="1"/>
</dbReference>
<dbReference type="AlphaFoldDB" id="A0A5C6E0D6"/>